<dbReference type="EMBL" id="JAVRHT010000021">
    <property type="protein sequence ID" value="MDT0632086.1"/>
    <property type="molecule type" value="Genomic_DNA"/>
</dbReference>
<sequence>MFARFAAFVLLSAVGGCAADAPPAAAPSEADRLLANVTQDALAGAFARLDSAGYVADLDVTQRDAGGAAVGEAALTVRSAGGAVRVEERRGTGTLAEPSDDPPRLRDPIGSALPSEPAFVDPASREQYRRAVVGDTVVAGRALRLVEAVLIDTTAEQAVRRVRAAVDPQTARPVVVEVERRADSVVYTEASRVRVALAPGRGGAWLPREVETDTRTDVPLAEPVRLRTAWTVRAGR</sequence>
<feature type="region of interest" description="Disordered" evidence="1">
    <location>
        <begin position="89"/>
        <end position="119"/>
    </location>
</feature>
<evidence type="ECO:0000256" key="1">
    <source>
        <dbReference type="SAM" id="MobiDB-lite"/>
    </source>
</evidence>
<feature type="signal peptide" evidence="2">
    <location>
        <begin position="1"/>
        <end position="18"/>
    </location>
</feature>
<dbReference type="PROSITE" id="PS51257">
    <property type="entry name" value="PROKAR_LIPOPROTEIN"/>
    <property type="match status" value="1"/>
</dbReference>
<evidence type="ECO:0008006" key="5">
    <source>
        <dbReference type="Google" id="ProtNLM"/>
    </source>
</evidence>
<reference evidence="3 4" key="1">
    <citation type="submission" date="2023-09" db="EMBL/GenBank/DDBJ databases">
        <authorList>
            <person name="Rey-Velasco X."/>
        </authorList>
    </citation>
    <scope>NUCLEOTIDE SEQUENCE [LARGE SCALE GENOMIC DNA]</scope>
    <source>
        <strain evidence="3 4">F394</strain>
    </source>
</reference>
<organism evidence="3 4">
    <name type="scientific">Rubrivirga litoralis</name>
    <dbReference type="NCBI Taxonomy" id="3075598"/>
    <lineage>
        <taxon>Bacteria</taxon>
        <taxon>Pseudomonadati</taxon>
        <taxon>Rhodothermota</taxon>
        <taxon>Rhodothermia</taxon>
        <taxon>Rhodothermales</taxon>
        <taxon>Rubricoccaceae</taxon>
        <taxon>Rubrivirga</taxon>
    </lineage>
</organism>
<gene>
    <name evidence="3" type="ORF">RM540_10055</name>
</gene>
<dbReference type="Proteomes" id="UP001267426">
    <property type="component" value="Unassembled WGS sequence"/>
</dbReference>
<evidence type="ECO:0000313" key="4">
    <source>
        <dbReference type="Proteomes" id="UP001267426"/>
    </source>
</evidence>
<proteinExistence type="predicted"/>
<feature type="chain" id="PRO_5046825501" description="Lipoprotein" evidence="2">
    <location>
        <begin position="19"/>
        <end position="236"/>
    </location>
</feature>
<keyword evidence="2" id="KW-0732">Signal</keyword>
<dbReference type="RefSeq" id="WP_311663678.1">
    <property type="nucleotide sequence ID" value="NZ_JAVRHT010000021.1"/>
</dbReference>
<comment type="caution">
    <text evidence="3">The sequence shown here is derived from an EMBL/GenBank/DDBJ whole genome shotgun (WGS) entry which is preliminary data.</text>
</comment>
<keyword evidence="4" id="KW-1185">Reference proteome</keyword>
<evidence type="ECO:0000256" key="2">
    <source>
        <dbReference type="SAM" id="SignalP"/>
    </source>
</evidence>
<accession>A0ABU3BS22</accession>
<evidence type="ECO:0000313" key="3">
    <source>
        <dbReference type="EMBL" id="MDT0632086.1"/>
    </source>
</evidence>
<protein>
    <recommendedName>
        <fullName evidence="5">Lipoprotein</fullName>
    </recommendedName>
</protein>
<name>A0ABU3BS22_9BACT</name>